<dbReference type="InterPro" id="IPR056823">
    <property type="entry name" value="TEN-like_YD-shell"/>
</dbReference>
<proteinExistence type="predicted"/>
<dbReference type="InterPro" id="IPR050708">
    <property type="entry name" value="T6SS_VgrG/RHS"/>
</dbReference>
<dbReference type="Pfam" id="PF25023">
    <property type="entry name" value="TEN_YD-shell"/>
    <property type="match status" value="2"/>
</dbReference>
<dbReference type="Pfam" id="PF05593">
    <property type="entry name" value="RHS_repeat"/>
    <property type="match status" value="2"/>
</dbReference>
<dbReference type="KEGG" id="amic:Ami3637_14640"/>
<reference evidence="4 5" key="1">
    <citation type="submission" date="2020-01" db="EMBL/GenBank/DDBJ databases">
        <title>Genomic analysis of Aminipila sp. CBA3637.</title>
        <authorList>
            <person name="Kim Y.B."/>
            <person name="Roh S.W."/>
        </authorList>
    </citation>
    <scope>NUCLEOTIDE SEQUENCE [LARGE SCALE GENOMIC DNA]</scope>
    <source>
        <strain evidence="4 5">CBA3637</strain>
    </source>
</reference>
<name>A0A6P1MMY5_9FIRM</name>
<evidence type="ECO:0000256" key="1">
    <source>
        <dbReference type="ARBA" id="ARBA00022737"/>
    </source>
</evidence>
<feature type="region of interest" description="Disordered" evidence="2">
    <location>
        <begin position="1697"/>
        <end position="1717"/>
    </location>
</feature>
<dbReference type="RefSeq" id="WP_162363213.1">
    <property type="nucleotide sequence ID" value="NZ_CP047591.1"/>
</dbReference>
<dbReference type="NCBIfam" id="TIGR01643">
    <property type="entry name" value="YD_repeat_2x"/>
    <property type="match status" value="7"/>
</dbReference>
<evidence type="ECO:0000313" key="4">
    <source>
        <dbReference type="EMBL" id="QHI73448.1"/>
    </source>
</evidence>
<dbReference type="InterPro" id="IPR022385">
    <property type="entry name" value="Rhs_assc_core"/>
</dbReference>
<feature type="compositionally biased region" description="Basic and acidic residues" evidence="2">
    <location>
        <begin position="1915"/>
        <end position="1934"/>
    </location>
</feature>
<feature type="domain" description="Teneurin-like YD-shell" evidence="3">
    <location>
        <begin position="1195"/>
        <end position="1329"/>
    </location>
</feature>
<feature type="domain" description="Teneurin-like YD-shell" evidence="3">
    <location>
        <begin position="891"/>
        <end position="1053"/>
    </location>
</feature>
<dbReference type="NCBIfam" id="TIGR03696">
    <property type="entry name" value="Rhs_assc_core"/>
    <property type="match status" value="1"/>
</dbReference>
<feature type="region of interest" description="Disordered" evidence="2">
    <location>
        <begin position="1731"/>
        <end position="1769"/>
    </location>
</feature>
<evidence type="ECO:0000259" key="3">
    <source>
        <dbReference type="Pfam" id="PF25023"/>
    </source>
</evidence>
<dbReference type="InterPro" id="IPR031325">
    <property type="entry name" value="RHS_repeat"/>
</dbReference>
<protein>
    <recommendedName>
        <fullName evidence="3">Teneurin-like YD-shell domain-containing protein</fullName>
    </recommendedName>
</protein>
<evidence type="ECO:0000313" key="5">
    <source>
        <dbReference type="Proteomes" id="UP000463883"/>
    </source>
</evidence>
<organism evidence="4 5">
    <name type="scientific">Aminipila terrae</name>
    <dbReference type="NCBI Taxonomy" id="2697030"/>
    <lineage>
        <taxon>Bacteria</taxon>
        <taxon>Bacillati</taxon>
        <taxon>Bacillota</taxon>
        <taxon>Clostridia</taxon>
        <taxon>Peptostreptococcales</taxon>
        <taxon>Anaerovoracaceae</taxon>
        <taxon>Aminipila</taxon>
    </lineage>
</organism>
<feature type="region of interest" description="Disordered" evidence="2">
    <location>
        <begin position="1907"/>
        <end position="1975"/>
    </location>
</feature>
<keyword evidence="1" id="KW-0677">Repeat</keyword>
<dbReference type="Gene3D" id="2.180.10.10">
    <property type="entry name" value="RHS repeat-associated core"/>
    <property type="match status" value="3"/>
</dbReference>
<dbReference type="PANTHER" id="PTHR32305">
    <property type="match status" value="1"/>
</dbReference>
<accession>A0A6P1MMY5</accession>
<dbReference type="PANTHER" id="PTHR32305:SF15">
    <property type="entry name" value="PROTEIN RHSA-RELATED"/>
    <property type="match status" value="1"/>
</dbReference>
<evidence type="ECO:0000256" key="2">
    <source>
        <dbReference type="SAM" id="MobiDB-lite"/>
    </source>
</evidence>
<feature type="compositionally biased region" description="Basic and acidic residues" evidence="2">
    <location>
        <begin position="1736"/>
        <end position="1746"/>
    </location>
</feature>
<gene>
    <name evidence="4" type="ORF">Ami3637_14640</name>
</gene>
<dbReference type="InterPro" id="IPR006530">
    <property type="entry name" value="YD"/>
</dbReference>
<dbReference type="Proteomes" id="UP000463883">
    <property type="component" value="Chromosome"/>
</dbReference>
<dbReference type="EMBL" id="CP047591">
    <property type="protein sequence ID" value="QHI73448.1"/>
    <property type="molecule type" value="Genomic_DNA"/>
</dbReference>
<keyword evidence="5" id="KW-1185">Reference proteome</keyword>
<sequence length="1975" mass="220301">MKKRFHLSYIRGVVLSLLILSVLCYTAAALEQPKIAKKDTVSMSDTLSDMQNKALNCKYSTELNAPFNQASSGINEDIRLDTGELSIGTELVSAPGKNGLDFKLSLNYSSGDASLYAESTADEGGAKIILKGQTLIAYYDSFRPDGGYVNTVGVPYTGKIGQQKTIEGKFTEKETGNRLLFTGRYCYAGNEKKLFSTNGMRNVKRALSETEASNTFGIGWSIAMPKLRIDGEHIYVTLDSGQTYQADFSKQSGLKDYELTNVSFSHYTGAETAKAVSAYKLAYANGYRLYFDKAGLLIEEEDLYKNRITYDYDDEKNLIKMTDSVGRTIDLAYTADTVTIKYGDKISKLIKEEIAPGKWVLAKYIDPLGNTVSYSYNLKAAGFDLIGAGQKAENQSALLTGVHYENGLSTHYEYLCATKNMGSGTLDYYKVSKRYETEKTKAIAAEGRKNVFTYSYLHEPDGYPNYTKGAVLPDSYTYTTRESDELGAIKDYTYNNQHQLVLEVTQIKGEQSIPTGSALSIAQSKYGVLPEHTLKEVNCTFYYKKLNLPEKVSKYTYGNEGDVNETADYYSYDNKGNLTSYSTPKEDTPESRQLYTKTTWYDPAYNVKVGEVYRKDQNTTITAINILDPKGKDIIETDIYANGVFQKKATFEYDANHNLIASRIYDTGSNKLLKTETYGYDEEGLYQVRSTLEKIQLGKDRKENIIQEYRHDRYSGELLSQTDPKGNVTKYTYDKLDRVLVLTNPDRTTINYAYDDKNNILTTVDEAGESIKYSYSPIGNLSEIGYPTEGITARKKTYDSYNRLMTDENANGTKAVYSYDGLSRLTAVSLYDKTGTLLSRKEVAYDFAHREKKTNAMYTKVSITQKGKLSGRETSGGAIQTLQAAESDLVKNYYYNRYGELEKEGQISDEGELTESYTYDLAGNVLTYRDKLGQKSSYQYDIFDNLIKETNPKNLSTAYHYDGLFNVDRVTDANGINYRYKYNQVGQLISEELPYQGQETSVSYAEYDRTGNLIRDINALGQKQDYSYDPRGRLLSVTQYDQGKKEIRTLYDYDKAGRLLTVRKGVTKDGDNSCQKLRYEYNGLGDLLSETDESGNTTHYEYDNEGQRIKQTDRNGVITNFTYDGLGRLTQKKNNQDQDKNAVTFEYNLLGNLIRTTDETGTTDYSYDQLARVIQEQIIGKNQGETAGSGIVVKKYGYDKLSRVTSFEIYNNSTLEQGVEYGYNELGQMTSLREGGANYGYEYDKVGRLVKEINPVTNVDTTYTYYTSGDVKSILTDRMENSAFESISTAPAIEETEYEYDKLGNVLTKLENKVSYTYSYDRLNRLSTASHDNMTESYSYDKYGNLLKQQTALKQPTGSSINLLTTTTDYSYDASNRLTKMRYDEGEASYSVKTSTYLSYDKEGNLTEKSKWNESGMYGGSKGETDYYRYNGFNQLSEFEKDTGLSQNDKYYYYYNAGGLRAKKVKEDLGAENGSGTRSADLDKNSDVSGMATQLTAPKKAFTTNYYYNGGKLVLETDGEGTTTAKTLHGIHLIKREVMNVQGIGMAPAQGSSWGTSSNATPGSTVDKNGNMTYFFVQNSRGDVIKLLNENGDIIRDYEYEPFGKEQDVKTNGYGADYFAAKWKQEVEDNAIDNPFRFGGEYKDEESGNYYLRARYYDPETQRFTQEDTYKGDYKDPMSQNSYAFCGNSPINSIDPTGLKTVKAQSNGKAPKGLKKGDIVKTAGGNYRITSVNKDGSYKSKLDKKSSSSSNKSTASSGSSRRSSASVPVTVTLKNGTTVKATIKNGVTTLTNGSRPPAGAVVHTAGGDYKMTANGGVKVSRVTTNSKNTGALIAMGGTTSVYTSGAGRGLSISGESLISGASSLARRFAGVGVFLYIWDKSTIVVDSGDYYNGIDYSKSHKDSRLFGEPGDINVEGDKKTKIGEGGRASDERHNTTHGNPKLHTNPHDHEITWDENGNPHWGPPINYPNGAPEFK</sequence>
<feature type="compositionally biased region" description="Low complexity" evidence="2">
    <location>
        <begin position="1747"/>
        <end position="1766"/>
    </location>
</feature>